<dbReference type="InterPro" id="IPR053150">
    <property type="entry name" value="Teicoplanin_resist-assoc"/>
</dbReference>
<dbReference type="AlphaFoldDB" id="A0A2U1E5K5"/>
<dbReference type="EMBL" id="QEKV01000002">
    <property type="protein sequence ID" value="PVY95142.1"/>
    <property type="molecule type" value="Genomic_DNA"/>
</dbReference>
<evidence type="ECO:0000259" key="2">
    <source>
        <dbReference type="Pfam" id="PF04892"/>
    </source>
</evidence>
<feature type="transmembrane region" description="Helical" evidence="1">
    <location>
        <begin position="12"/>
        <end position="35"/>
    </location>
</feature>
<keyword evidence="1" id="KW-1133">Transmembrane helix</keyword>
<name>A0A2U1E5K5_9FIRM</name>
<dbReference type="Pfam" id="PF04892">
    <property type="entry name" value="VanZ"/>
    <property type="match status" value="1"/>
</dbReference>
<evidence type="ECO:0000313" key="4">
    <source>
        <dbReference type="Proteomes" id="UP000245793"/>
    </source>
</evidence>
<accession>A0A2U1E5K5</accession>
<keyword evidence="1" id="KW-0812">Transmembrane</keyword>
<feature type="transmembrane region" description="Helical" evidence="1">
    <location>
        <begin position="148"/>
        <end position="168"/>
    </location>
</feature>
<dbReference type="PANTHER" id="PTHR36834:SF2">
    <property type="entry name" value="MEMBRANE PROTEIN"/>
    <property type="match status" value="1"/>
</dbReference>
<dbReference type="RefSeq" id="WP_004812176.1">
    <property type="nucleotide sequence ID" value="NZ_QEKV01000002.1"/>
</dbReference>
<dbReference type="InterPro" id="IPR006976">
    <property type="entry name" value="VanZ-like"/>
</dbReference>
<dbReference type="Proteomes" id="UP000245793">
    <property type="component" value="Unassembled WGS sequence"/>
</dbReference>
<reference evidence="3 4" key="1">
    <citation type="submission" date="2018-04" db="EMBL/GenBank/DDBJ databases">
        <title>Genomic Encyclopedia of Type Strains, Phase IV (KMG-IV): sequencing the most valuable type-strain genomes for metagenomic binning, comparative biology and taxonomic classification.</title>
        <authorList>
            <person name="Goeker M."/>
        </authorList>
    </citation>
    <scope>NUCLEOTIDE SEQUENCE [LARGE SCALE GENOMIC DNA]</scope>
    <source>
        <strain evidence="3 4">DSM 20705</strain>
    </source>
</reference>
<keyword evidence="1" id="KW-0472">Membrane</keyword>
<feature type="domain" description="VanZ-like" evidence="2">
    <location>
        <begin position="17"/>
        <end position="134"/>
    </location>
</feature>
<gene>
    <name evidence="3" type="ORF">C7381_10230</name>
</gene>
<feature type="transmembrane region" description="Helical" evidence="1">
    <location>
        <begin position="55"/>
        <end position="78"/>
    </location>
</feature>
<evidence type="ECO:0000256" key="1">
    <source>
        <dbReference type="SAM" id="Phobius"/>
    </source>
</evidence>
<dbReference type="PANTHER" id="PTHR36834">
    <property type="entry name" value="MEMBRANE PROTEIN-RELATED"/>
    <property type="match status" value="1"/>
</dbReference>
<feature type="transmembrane region" description="Helical" evidence="1">
    <location>
        <begin position="118"/>
        <end position="136"/>
    </location>
</feature>
<comment type="caution">
    <text evidence="3">The sequence shown here is derived from an EMBL/GenBank/DDBJ whole genome shotgun (WGS) entry which is preliminary data.</text>
</comment>
<sequence length="173" mass="20143">MKLKNQYISVGMKVLTVYYIIWLIFIVVFKMTFSINNLLIERQINLLPFYYDNTVNIKVIFDEMVSNILIFLPLGIMIRSILFRKNNLKSILFVFFFSLAIEFLQYALSIGVFDITDIINNTLGGVLGVGIYNLALKKFKSKFKVDKFIFWIAFISAIFISLVLIVFLKYNGI</sequence>
<feature type="transmembrane region" description="Helical" evidence="1">
    <location>
        <begin position="90"/>
        <end position="112"/>
    </location>
</feature>
<evidence type="ECO:0000313" key="3">
    <source>
        <dbReference type="EMBL" id="PVY95142.1"/>
    </source>
</evidence>
<keyword evidence="4" id="KW-1185">Reference proteome</keyword>
<proteinExistence type="predicted"/>
<organism evidence="3 4">
    <name type="scientific">Ezakiella coagulans</name>
    <dbReference type="NCBI Taxonomy" id="46507"/>
    <lineage>
        <taxon>Bacteria</taxon>
        <taxon>Bacillati</taxon>
        <taxon>Bacillota</taxon>
        <taxon>Tissierellia</taxon>
        <taxon>Ezakiella</taxon>
    </lineage>
</organism>
<protein>
    <submittedName>
        <fullName evidence="3">VanZ like protein</fullName>
    </submittedName>
</protein>